<dbReference type="Proteomes" id="UP000821837">
    <property type="component" value="Unassembled WGS sequence"/>
</dbReference>
<dbReference type="EMBL" id="JABSTV010001248">
    <property type="protein sequence ID" value="KAH7969442.1"/>
    <property type="molecule type" value="Genomic_DNA"/>
</dbReference>
<sequence>MKQARQRGKSSDAGYPGSGQGTRPSVLPLPKHHLRRCLASRLLHKYCSAWSVAWPDVLFLAENIANHIEVSHRSAVKLSSNRGLANGHTCNVHCGSSAS</sequence>
<evidence type="ECO:0000256" key="1">
    <source>
        <dbReference type="SAM" id="MobiDB-lite"/>
    </source>
</evidence>
<proteinExistence type="predicted"/>
<name>A0A9D4Q7Z4_RHISA</name>
<keyword evidence="3" id="KW-1185">Reference proteome</keyword>
<reference evidence="2" key="2">
    <citation type="submission" date="2021-09" db="EMBL/GenBank/DDBJ databases">
        <authorList>
            <person name="Jia N."/>
            <person name="Wang J."/>
            <person name="Shi W."/>
            <person name="Du L."/>
            <person name="Sun Y."/>
            <person name="Zhan W."/>
            <person name="Jiang J."/>
            <person name="Wang Q."/>
            <person name="Zhang B."/>
            <person name="Ji P."/>
            <person name="Sakyi L.B."/>
            <person name="Cui X."/>
            <person name="Yuan T."/>
            <person name="Jiang B."/>
            <person name="Yang W."/>
            <person name="Lam T.T.-Y."/>
            <person name="Chang Q."/>
            <person name="Ding S."/>
            <person name="Wang X."/>
            <person name="Zhu J."/>
            <person name="Ruan X."/>
            <person name="Zhao L."/>
            <person name="Wei J."/>
            <person name="Que T."/>
            <person name="Du C."/>
            <person name="Cheng J."/>
            <person name="Dai P."/>
            <person name="Han X."/>
            <person name="Huang E."/>
            <person name="Gao Y."/>
            <person name="Liu J."/>
            <person name="Shao H."/>
            <person name="Ye R."/>
            <person name="Li L."/>
            <person name="Wei W."/>
            <person name="Wang X."/>
            <person name="Wang C."/>
            <person name="Huo Q."/>
            <person name="Li W."/>
            <person name="Guo W."/>
            <person name="Chen H."/>
            <person name="Chen S."/>
            <person name="Zhou L."/>
            <person name="Zhou L."/>
            <person name="Ni X."/>
            <person name="Tian J."/>
            <person name="Zhou Y."/>
            <person name="Sheng Y."/>
            <person name="Liu T."/>
            <person name="Pan Y."/>
            <person name="Xia L."/>
            <person name="Li J."/>
            <person name="Zhao F."/>
            <person name="Cao W."/>
        </authorList>
    </citation>
    <scope>NUCLEOTIDE SEQUENCE</scope>
    <source>
        <strain evidence="2">Rsan-2018</strain>
        <tissue evidence="2">Larvae</tissue>
    </source>
</reference>
<evidence type="ECO:0000313" key="3">
    <source>
        <dbReference type="Proteomes" id="UP000821837"/>
    </source>
</evidence>
<comment type="caution">
    <text evidence="2">The sequence shown here is derived from an EMBL/GenBank/DDBJ whole genome shotgun (WGS) entry which is preliminary data.</text>
</comment>
<evidence type="ECO:0000313" key="2">
    <source>
        <dbReference type="EMBL" id="KAH7969442.1"/>
    </source>
</evidence>
<feature type="region of interest" description="Disordered" evidence="1">
    <location>
        <begin position="1"/>
        <end position="28"/>
    </location>
</feature>
<accession>A0A9D4Q7Z4</accession>
<organism evidence="2 3">
    <name type="scientific">Rhipicephalus sanguineus</name>
    <name type="common">Brown dog tick</name>
    <name type="synonym">Ixodes sanguineus</name>
    <dbReference type="NCBI Taxonomy" id="34632"/>
    <lineage>
        <taxon>Eukaryota</taxon>
        <taxon>Metazoa</taxon>
        <taxon>Ecdysozoa</taxon>
        <taxon>Arthropoda</taxon>
        <taxon>Chelicerata</taxon>
        <taxon>Arachnida</taxon>
        <taxon>Acari</taxon>
        <taxon>Parasitiformes</taxon>
        <taxon>Ixodida</taxon>
        <taxon>Ixodoidea</taxon>
        <taxon>Ixodidae</taxon>
        <taxon>Rhipicephalinae</taxon>
        <taxon>Rhipicephalus</taxon>
        <taxon>Rhipicephalus</taxon>
    </lineage>
</organism>
<dbReference type="AlphaFoldDB" id="A0A9D4Q7Z4"/>
<protein>
    <submittedName>
        <fullName evidence="2">Uncharacterized protein</fullName>
    </submittedName>
</protein>
<reference evidence="2" key="1">
    <citation type="journal article" date="2020" name="Cell">
        <title>Large-Scale Comparative Analyses of Tick Genomes Elucidate Their Genetic Diversity and Vector Capacities.</title>
        <authorList>
            <consortium name="Tick Genome and Microbiome Consortium (TIGMIC)"/>
            <person name="Jia N."/>
            <person name="Wang J."/>
            <person name="Shi W."/>
            <person name="Du L."/>
            <person name="Sun Y."/>
            <person name="Zhan W."/>
            <person name="Jiang J.F."/>
            <person name="Wang Q."/>
            <person name="Zhang B."/>
            <person name="Ji P."/>
            <person name="Bell-Sakyi L."/>
            <person name="Cui X.M."/>
            <person name="Yuan T.T."/>
            <person name="Jiang B.G."/>
            <person name="Yang W.F."/>
            <person name="Lam T.T."/>
            <person name="Chang Q.C."/>
            <person name="Ding S.J."/>
            <person name="Wang X.J."/>
            <person name="Zhu J.G."/>
            <person name="Ruan X.D."/>
            <person name="Zhao L."/>
            <person name="Wei J.T."/>
            <person name="Ye R.Z."/>
            <person name="Que T.C."/>
            <person name="Du C.H."/>
            <person name="Zhou Y.H."/>
            <person name="Cheng J.X."/>
            <person name="Dai P.F."/>
            <person name="Guo W.B."/>
            <person name="Han X.H."/>
            <person name="Huang E.J."/>
            <person name="Li L.F."/>
            <person name="Wei W."/>
            <person name="Gao Y.C."/>
            <person name="Liu J.Z."/>
            <person name="Shao H.Z."/>
            <person name="Wang X."/>
            <person name="Wang C.C."/>
            <person name="Yang T.C."/>
            <person name="Huo Q.B."/>
            <person name="Li W."/>
            <person name="Chen H.Y."/>
            <person name="Chen S.E."/>
            <person name="Zhou L.G."/>
            <person name="Ni X.B."/>
            <person name="Tian J.H."/>
            <person name="Sheng Y."/>
            <person name="Liu T."/>
            <person name="Pan Y.S."/>
            <person name="Xia L.Y."/>
            <person name="Li J."/>
            <person name="Zhao F."/>
            <person name="Cao W.C."/>
        </authorList>
    </citation>
    <scope>NUCLEOTIDE SEQUENCE</scope>
    <source>
        <strain evidence="2">Rsan-2018</strain>
    </source>
</reference>
<gene>
    <name evidence="2" type="ORF">HPB52_018195</name>
</gene>